<evidence type="ECO:0000256" key="7">
    <source>
        <dbReference type="PROSITE-ProRule" id="PRU01250"/>
    </source>
</evidence>
<name>A0A2S8SUF8_9BACT</name>
<feature type="compositionally biased region" description="Acidic residues" evidence="8">
    <location>
        <begin position="440"/>
        <end position="451"/>
    </location>
</feature>
<feature type="compositionally biased region" description="Basic and acidic residues" evidence="8">
    <location>
        <begin position="430"/>
        <end position="439"/>
    </location>
</feature>
<organism evidence="10 11">
    <name type="scientific">Abditibacterium utsteinense</name>
    <dbReference type="NCBI Taxonomy" id="1960156"/>
    <lineage>
        <taxon>Bacteria</taxon>
        <taxon>Pseudomonadati</taxon>
        <taxon>Abditibacteriota</taxon>
        <taxon>Abditibacteriia</taxon>
        <taxon>Abditibacteriales</taxon>
        <taxon>Abditibacteriaceae</taxon>
        <taxon>Abditibacterium</taxon>
    </lineage>
</organism>
<reference evidence="10 11" key="1">
    <citation type="journal article" date="2018" name="Syst. Appl. Microbiol.">
        <title>Abditibacterium utsteinense sp. nov., the first cultivated member of candidate phylum FBP, isolated from ice-free Antarctic soil samples.</title>
        <authorList>
            <person name="Tahon G."/>
            <person name="Tytgat B."/>
            <person name="Lebbe L."/>
            <person name="Carlier A."/>
            <person name="Willems A."/>
        </authorList>
    </citation>
    <scope>NUCLEOTIDE SEQUENCE [LARGE SCALE GENOMIC DNA]</scope>
    <source>
        <strain evidence="10 11">LMG 29911</strain>
    </source>
</reference>
<evidence type="ECO:0000313" key="10">
    <source>
        <dbReference type="EMBL" id="PQV64434.1"/>
    </source>
</evidence>
<gene>
    <name evidence="6" type="primary">clpX</name>
    <name evidence="10" type="ORF">B1R32_105115</name>
</gene>
<keyword evidence="3 6" id="KW-0862">Zinc</keyword>
<keyword evidence="2 6" id="KW-0547">Nucleotide-binding</keyword>
<dbReference type="GO" id="GO:0009376">
    <property type="term" value="C:HslUV protease complex"/>
    <property type="evidence" value="ECO:0007669"/>
    <property type="project" value="TreeGrafter"/>
</dbReference>
<dbReference type="GO" id="GO:0051082">
    <property type="term" value="F:unfolded protein binding"/>
    <property type="evidence" value="ECO:0007669"/>
    <property type="project" value="UniProtKB-UniRule"/>
</dbReference>
<dbReference type="PANTHER" id="PTHR48102">
    <property type="entry name" value="ATP-DEPENDENT CLP PROTEASE ATP-BINDING SUBUNIT CLPX-LIKE, MITOCHONDRIAL-RELATED"/>
    <property type="match status" value="1"/>
</dbReference>
<feature type="region of interest" description="Disordered" evidence="8">
    <location>
        <begin position="430"/>
        <end position="451"/>
    </location>
</feature>
<feature type="domain" description="ClpX-type ZB" evidence="9">
    <location>
        <begin position="1"/>
        <end position="54"/>
    </location>
</feature>
<dbReference type="InterPro" id="IPR038366">
    <property type="entry name" value="Znf_CppX_C4_sf"/>
</dbReference>
<accession>A0A2S8SUF8</accession>
<keyword evidence="4 6" id="KW-0067">ATP-binding</keyword>
<comment type="function">
    <text evidence="6">ATP-dependent specificity component of the Clp protease. It directs the protease to specific substrates. Can perform chaperone functions in the absence of ClpP.</text>
</comment>
<dbReference type="GO" id="GO:0005524">
    <property type="term" value="F:ATP binding"/>
    <property type="evidence" value="ECO:0007669"/>
    <property type="project" value="UniProtKB-UniRule"/>
</dbReference>
<dbReference type="Pfam" id="PF07724">
    <property type="entry name" value="AAA_2"/>
    <property type="match status" value="1"/>
</dbReference>
<comment type="caution">
    <text evidence="6">Lacks conserved residue(s) required for the propagation of feature annotation.</text>
</comment>
<dbReference type="Gene3D" id="3.40.50.300">
    <property type="entry name" value="P-loop containing nucleotide triphosphate hydrolases"/>
    <property type="match status" value="1"/>
</dbReference>
<dbReference type="Proteomes" id="UP000237684">
    <property type="component" value="Unassembled WGS sequence"/>
</dbReference>
<evidence type="ECO:0000256" key="3">
    <source>
        <dbReference type="ARBA" id="ARBA00022833"/>
    </source>
</evidence>
<dbReference type="InterPro" id="IPR019489">
    <property type="entry name" value="Clp_ATPase_C"/>
</dbReference>
<dbReference type="AlphaFoldDB" id="A0A2S8SUF8"/>
<dbReference type="InterPro" id="IPR027417">
    <property type="entry name" value="P-loop_NTPase"/>
</dbReference>
<dbReference type="FunCoup" id="A0A2S8SUF8">
    <property type="interactions" value="353"/>
</dbReference>
<evidence type="ECO:0000259" key="9">
    <source>
        <dbReference type="PROSITE" id="PS51902"/>
    </source>
</evidence>
<evidence type="ECO:0000256" key="8">
    <source>
        <dbReference type="SAM" id="MobiDB-lite"/>
    </source>
</evidence>
<feature type="binding site" evidence="6 7">
    <location>
        <position position="38"/>
    </location>
    <ligand>
        <name>Zn(2+)</name>
        <dbReference type="ChEBI" id="CHEBI:29105"/>
    </ligand>
</feature>
<dbReference type="GO" id="GO:0051301">
    <property type="term" value="P:cell division"/>
    <property type="evidence" value="ECO:0007669"/>
    <property type="project" value="TreeGrafter"/>
</dbReference>
<keyword evidence="11" id="KW-1185">Reference proteome</keyword>
<dbReference type="InterPro" id="IPR003959">
    <property type="entry name" value="ATPase_AAA_core"/>
</dbReference>
<dbReference type="OrthoDB" id="9804062at2"/>
<dbReference type="InterPro" id="IPR046425">
    <property type="entry name" value="ClpX_bact"/>
</dbReference>
<dbReference type="EMBL" id="NIGF01000005">
    <property type="protein sequence ID" value="PQV64434.1"/>
    <property type="molecule type" value="Genomic_DNA"/>
</dbReference>
<dbReference type="InterPro" id="IPR010603">
    <property type="entry name" value="Znf_CppX_C4"/>
</dbReference>
<proteinExistence type="inferred from homology"/>
<dbReference type="SMART" id="SM00382">
    <property type="entry name" value="AAA"/>
    <property type="match status" value="1"/>
</dbReference>
<dbReference type="SMART" id="SM01086">
    <property type="entry name" value="ClpB_D2-small"/>
    <property type="match status" value="1"/>
</dbReference>
<dbReference type="Pfam" id="PF10431">
    <property type="entry name" value="ClpB_D2-small"/>
    <property type="match status" value="1"/>
</dbReference>
<sequence length="451" mass="49998">MAMFGEERDNLRCSFCGKRREQVVNLIAGAGVTICNECVELCNDILHKEEHPAEEEYDGVPLGKMKSLPKPREIYDVLNQYVIGQDRAKKVMSVAVYNHYKRQAIAENGPPRDGVELEKSNILLIGPTGCGKTALAKTLARILDVPFCIVDATSLTEAGYVGDDVESILLRLYNAADGDIEAAQRGIIYVDEIDKITRKSDNVSITRDVSGEGVQQALLKILEGTTASFSPQGGRKHPQADLVTLDTKDVLFICGGAFEGLDTVIERRVRVSSLGFRAKPEGKISDSRERSMLLSQVQPDDLMKHGFIPEFIGRLPVTATLEPLDEAALVSILSEPKNALVKQYTKMLLADGVDLKFTEGALKAIAHEAMGRRTGARALRSILEETMTNIMFEVPSQKGLAQCIIEEDTIVEKKEPRLIRREQILAETRERMREERAQNQEDDQFEPLEAA</sequence>
<protein>
    <recommendedName>
        <fullName evidence="6">ATP-dependent Clp protease ATP-binding subunit ClpX</fullName>
    </recommendedName>
</protein>
<dbReference type="GO" id="GO:0046983">
    <property type="term" value="F:protein dimerization activity"/>
    <property type="evidence" value="ECO:0007669"/>
    <property type="project" value="UniProtKB-UniRule"/>
</dbReference>
<dbReference type="InterPro" id="IPR003593">
    <property type="entry name" value="AAA+_ATPase"/>
</dbReference>
<dbReference type="NCBIfam" id="TIGR00382">
    <property type="entry name" value="clpX"/>
    <property type="match status" value="1"/>
</dbReference>
<evidence type="ECO:0000256" key="4">
    <source>
        <dbReference type="ARBA" id="ARBA00022840"/>
    </source>
</evidence>
<dbReference type="GO" id="GO:0008270">
    <property type="term" value="F:zinc ion binding"/>
    <property type="evidence" value="ECO:0007669"/>
    <property type="project" value="UniProtKB-UniRule"/>
</dbReference>
<keyword evidence="10" id="KW-0378">Hydrolase</keyword>
<comment type="caution">
    <text evidence="10">The sequence shown here is derived from an EMBL/GenBank/DDBJ whole genome shotgun (WGS) entry which is preliminary data.</text>
</comment>
<evidence type="ECO:0000256" key="6">
    <source>
        <dbReference type="HAMAP-Rule" id="MF_00175"/>
    </source>
</evidence>
<dbReference type="FunFam" id="1.10.8.60:FF:000002">
    <property type="entry name" value="ATP-dependent Clp protease ATP-binding subunit ClpX"/>
    <property type="match status" value="1"/>
</dbReference>
<dbReference type="InterPro" id="IPR050052">
    <property type="entry name" value="ATP-dep_Clp_protease_ClpX"/>
</dbReference>
<keyword evidence="5 6" id="KW-0143">Chaperone</keyword>
<dbReference type="InterPro" id="IPR004487">
    <property type="entry name" value="Clp_protease_ATP-bd_su_ClpX"/>
</dbReference>
<dbReference type="SMART" id="SM00994">
    <property type="entry name" value="zf-C4_ClpX"/>
    <property type="match status" value="1"/>
</dbReference>
<dbReference type="Pfam" id="PF06689">
    <property type="entry name" value="zf-C4_ClpX"/>
    <property type="match status" value="1"/>
</dbReference>
<keyword evidence="10" id="KW-0645">Protease</keyword>
<keyword evidence="1 6" id="KW-0479">Metal-binding</keyword>
<dbReference type="GO" id="GO:0016887">
    <property type="term" value="F:ATP hydrolysis activity"/>
    <property type="evidence" value="ECO:0007669"/>
    <property type="project" value="InterPro"/>
</dbReference>
<dbReference type="GO" id="GO:0051603">
    <property type="term" value="P:proteolysis involved in protein catabolic process"/>
    <property type="evidence" value="ECO:0007669"/>
    <property type="project" value="TreeGrafter"/>
</dbReference>
<evidence type="ECO:0000256" key="5">
    <source>
        <dbReference type="ARBA" id="ARBA00023186"/>
    </source>
</evidence>
<dbReference type="InParanoid" id="A0A2S8SUF8"/>
<dbReference type="GO" id="GO:0140662">
    <property type="term" value="F:ATP-dependent protein folding chaperone"/>
    <property type="evidence" value="ECO:0007669"/>
    <property type="project" value="InterPro"/>
</dbReference>
<feature type="binding site" evidence="6 7">
    <location>
        <position position="35"/>
    </location>
    <ligand>
        <name>Zn(2+)</name>
        <dbReference type="ChEBI" id="CHEBI:29105"/>
    </ligand>
</feature>
<evidence type="ECO:0000256" key="2">
    <source>
        <dbReference type="ARBA" id="ARBA00022741"/>
    </source>
</evidence>
<evidence type="ECO:0000256" key="1">
    <source>
        <dbReference type="ARBA" id="ARBA00022723"/>
    </source>
</evidence>
<dbReference type="NCBIfam" id="NF003745">
    <property type="entry name" value="PRK05342.1"/>
    <property type="match status" value="1"/>
</dbReference>
<dbReference type="HAMAP" id="MF_00175">
    <property type="entry name" value="ClpX"/>
    <property type="match status" value="1"/>
</dbReference>
<dbReference type="Gene3D" id="6.20.220.10">
    <property type="entry name" value="ClpX chaperone, C4-type zinc finger domain"/>
    <property type="match status" value="1"/>
</dbReference>
<feature type="binding site" evidence="6 7">
    <location>
        <position position="13"/>
    </location>
    <ligand>
        <name>Zn(2+)</name>
        <dbReference type="ChEBI" id="CHEBI:29105"/>
    </ligand>
</feature>
<comment type="subunit">
    <text evidence="6">Component of the ClpX-ClpP complex. Forms a hexameric ring that, in the presence of ATP, binds to fourteen ClpP subunits assembled into a disk-like structure with a central cavity, resembling the structure of eukaryotic proteasomes.</text>
</comment>
<dbReference type="GO" id="GO:0008233">
    <property type="term" value="F:peptidase activity"/>
    <property type="evidence" value="ECO:0007669"/>
    <property type="project" value="UniProtKB-KW"/>
</dbReference>
<evidence type="ECO:0000313" key="11">
    <source>
        <dbReference type="Proteomes" id="UP000237684"/>
    </source>
</evidence>
<dbReference type="PANTHER" id="PTHR48102:SF7">
    <property type="entry name" value="ATP-DEPENDENT CLP PROTEASE ATP-BINDING SUBUNIT CLPX-LIKE, MITOCHONDRIAL"/>
    <property type="match status" value="1"/>
</dbReference>
<dbReference type="PROSITE" id="PS51902">
    <property type="entry name" value="CLPX_ZB"/>
    <property type="match status" value="1"/>
</dbReference>
<dbReference type="RefSeq" id="WP_105483222.1">
    <property type="nucleotide sequence ID" value="NZ_NIGF01000005.1"/>
</dbReference>
<dbReference type="InterPro" id="IPR059188">
    <property type="entry name" value="Znf_CLPX-like"/>
</dbReference>
<feature type="binding site" evidence="6 7">
    <location>
        <position position="16"/>
    </location>
    <ligand>
        <name>Zn(2+)</name>
        <dbReference type="ChEBI" id="CHEBI:29105"/>
    </ligand>
</feature>
<dbReference type="CDD" id="cd19497">
    <property type="entry name" value="RecA-like_ClpX"/>
    <property type="match status" value="1"/>
</dbReference>
<comment type="similarity">
    <text evidence="6 7">Belongs to the ClpX chaperone family.</text>
</comment>
<dbReference type="SUPFAM" id="SSF52540">
    <property type="entry name" value="P-loop containing nucleoside triphosphate hydrolases"/>
    <property type="match status" value="1"/>
</dbReference>
<dbReference type="SUPFAM" id="SSF57716">
    <property type="entry name" value="Glucocorticoid receptor-like (DNA-binding domain)"/>
    <property type="match status" value="1"/>
</dbReference>
<dbReference type="Gene3D" id="1.10.8.60">
    <property type="match status" value="1"/>
</dbReference>